<organism evidence="2 3">
    <name type="scientific">Phytophthora nicotianae P1976</name>
    <dbReference type="NCBI Taxonomy" id="1317066"/>
    <lineage>
        <taxon>Eukaryota</taxon>
        <taxon>Sar</taxon>
        <taxon>Stramenopiles</taxon>
        <taxon>Oomycota</taxon>
        <taxon>Peronosporomycetes</taxon>
        <taxon>Peronosporales</taxon>
        <taxon>Peronosporaceae</taxon>
        <taxon>Phytophthora</taxon>
    </lineage>
</organism>
<proteinExistence type="predicted"/>
<feature type="region of interest" description="Disordered" evidence="1">
    <location>
        <begin position="1"/>
        <end position="31"/>
    </location>
</feature>
<name>A0A080Z954_PHYNI</name>
<dbReference type="EMBL" id="ANJA01003518">
    <property type="protein sequence ID" value="ETO63165.1"/>
    <property type="molecule type" value="Genomic_DNA"/>
</dbReference>
<sequence>MEGVETPIQSNVAGTPAAKAKSKRGRPPKGEPYLWTKEAAVTLFTVRYGTAKEDFIRVRNHVEVAAWVLVAILLSKAEENIYTVTQS</sequence>
<dbReference type="AlphaFoldDB" id="A0A080Z954"/>
<comment type="caution">
    <text evidence="2">The sequence shown here is derived from an EMBL/GenBank/DDBJ whole genome shotgun (WGS) entry which is preliminary data.</text>
</comment>
<reference evidence="2 3" key="1">
    <citation type="submission" date="2013-11" db="EMBL/GenBank/DDBJ databases">
        <title>The Genome Sequence of Phytophthora parasitica P1976.</title>
        <authorList>
            <consortium name="The Broad Institute Genomics Platform"/>
            <person name="Russ C."/>
            <person name="Tyler B."/>
            <person name="Panabieres F."/>
            <person name="Shan W."/>
            <person name="Tripathy S."/>
            <person name="Grunwald N."/>
            <person name="Machado M."/>
            <person name="Johnson C.S."/>
            <person name="Walker B."/>
            <person name="Young S."/>
            <person name="Zeng Q."/>
            <person name="Gargeya S."/>
            <person name="Fitzgerald M."/>
            <person name="Haas B."/>
            <person name="Abouelleil A."/>
            <person name="Allen A.W."/>
            <person name="Alvarado L."/>
            <person name="Arachchi H.M."/>
            <person name="Berlin A.M."/>
            <person name="Chapman S.B."/>
            <person name="Gainer-Dewar J."/>
            <person name="Goldberg J."/>
            <person name="Griggs A."/>
            <person name="Gujja S."/>
            <person name="Hansen M."/>
            <person name="Howarth C."/>
            <person name="Imamovic A."/>
            <person name="Ireland A."/>
            <person name="Larimer J."/>
            <person name="McCowan C."/>
            <person name="Murphy C."/>
            <person name="Pearson M."/>
            <person name="Poon T.W."/>
            <person name="Priest M."/>
            <person name="Roberts A."/>
            <person name="Saif S."/>
            <person name="Shea T."/>
            <person name="Sisk P."/>
            <person name="Sykes S."/>
            <person name="Wortman J."/>
            <person name="Nusbaum C."/>
            <person name="Birren B."/>
        </authorList>
    </citation>
    <scope>NUCLEOTIDE SEQUENCE [LARGE SCALE GENOMIC DNA]</scope>
    <source>
        <strain evidence="2 3">P1976</strain>
    </source>
</reference>
<dbReference type="Proteomes" id="UP000028582">
    <property type="component" value="Unassembled WGS sequence"/>
</dbReference>
<accession>A0A080Z954</accession>
<evidence type="ECO:0000256" key="1">
    <source>
        <dbReference type="SAM" id="MobiDB-lite"/>
    </source>
</evidence>
<dbReference type="OrthoDB" id="129288at2759"/>
<gene>
    <name evidence="2" type="ORF">F444_19066</name>
</gene>
<evidence type="ECO:0000313" key="2">
    <source>
        <dbReference type="EMBL" id="ETO63165.1"/>
    </source>
</evidence>
<evidence type="ECO:0000313" key="3">
    <source>
        <dbReference type="Proteomes" id="UP000028582"/>
    </source>
</evidence>
<protein>
    <submittedName>
        <fullName evidence="2">Uncharacterized protein</fullName>
    </submittedName>
</protein>